<dbReference type="PANTHER" id="PTHR30618:SF0">
    <property type="entry name" value="PURINE-URACIL PERMEASE NCS1"/>
    <property type="match status" value="1"/>
</dbReference>
<dbReference type="CDD" id="cd11485">
    <property type="entry name" value="SLC-NCS1sbd_YbbW-like"/>
    <property type="match status" value="1"/>
</dbReference>
<evidence type="ECO:0000256" key="1">
    <source>
        <dbReference type="ARBA" id="ARBA00004141"/>
    </source>
</evidence>
<keyword evidence="3 6" id="KW-0812">Transmembrane</keyword>
<feature type="transmembrane region" description="Helical" evidence="6">
    <location>
        <begin position="385"/>
        <end position="410"/>
    </location>
</feature>
<dbReference type="RefSeq" id="WP_002479904.1">
    <property type="nucleotide sequence ID" value="NZ_AXDY01000005.1"/>
</dbReference>
<dbReference type="NCBIfam" id="NF008476">
    <property type="entry name" value="PRK11375.1"/>
    <property type="match status" value="1"/>
</dbReference>
<comment type="subcellular location">
    <subcellularLocation>
        <location evidence="1">Membrane</location>
        <topology evidence="1">Multi-pass membrane protein</topology>
    </subcellularLocation>
</comment>
<evidence type="ECO:0000256" key="6">
    <source>
        <dbReference type="SAM" id="Phobius"/>
    </source>
</evidence>
<feature type="transmembrane region" description="Helical" evidence="6">
    <location>
        <begin position="122"/>
        <end position="148"/>
    </location>
</feature>
<name>A0ABN0PCV7_STASI</name>
<dbReference type="EMBL" id="AXDY01000005">
    <property type="protein sequence ID" value="ERS93404.1"/>
    <property type="molecule type" value="Genomic_DNA"/>
</dbReference>
<dbReference type="InterPro" id="IPR001248">
    <property type="entry name" value="Pur-cyt_permease"/>
</dbReference>
<organism evidence="7 8">
    <name type="scientific">Staphylococcus simulans UMC-CNS-990</name>
    <dbReference type="NCBI Taxonomy" id="1405498"/>
    <lineage>
        <taxon>Bacteria</taxon>
        <taxon>Bacillati</taxon>
        <taxon>Bacillota</taxon>
        <taxon>Bacilli</taxon>
        <taxon>Bacillales</taxon>
        <taxon>Staphylococcaceae</taxon>
        <taxon>Staphylococcus</taxon>
    </lineage>
</organism>
<keyword evidence="8" id="KW-1185">Reference proteome</keyword>
<proteinExistence type="inferred from homology"/>
<dbReference type="Proteomes" id="UP000017131">
    <property type="component" value="Unassembled WGS sequence"/>
</dbReference>
<evidence type="ECO:0000313" key="7">
    <source>
        <dbReference type="EMBL" id="ERS93404.1"/>
    </source>
</evidence>
<dbReference type="PANTHER" id="PTHR30618">
    <property type="entry name" value="NCS1 FAMILY PURINE/PYRIMIDINE TRANSPORTER"/>
    <property type="match status" value="1"/>
</dbReference>
<feature type="transmembrane region" description="Helical" evidence="6">
    <location>
        <begin position="273"/>
        <end position="302"/>
    </location>
</feature>
<evidence type="ECO:0000256" key="4">
    <source>
        <dbReference type="ARBA" id="ARBA00022989"/>
    </source>
</evidence>
<evidence type="ECO:0000256" key="5">
    <source>
        <dbReference type="ARBA" id="ARBA00023136"/>
    </source>
</evidence>
<feature type="transmembrane region" description="Helical" evidence="6">
    <location>
        <begin position="322"/>
        <end position="347"/>
    </location>
</feature>
<feature type="transmembrane region" description="Helical" evidence="6">
    <location>
        <begin position="160"/>
        <end position="183"/>
    </location>
</feature>
<evidence type="ECO:0000256" key="3">
    <source>
        <dbReference type="ARBA" id="ARBA00022692"/>
    </source>
</evidence>
<gene>
    <name evidence="7" type="ORF">SSIM_06790</name>
</gene>
<evidence type="ECO:0000313" key="8">
    <source>
        <dbReference type="Proteomes" id="UP000017131"/>
    </source>
</evidence>
<keyword evidence="5 6" id="KW-0472">Membrane</keyword>
<dbReference type="Pfam" id="PF02133">
    <property type="entry name" value="Transp_cyt_pur"/>
    <property type="match status" value="1"/>
</dbReference>
<sequence length="497" mass="54446">MTKQGQAQSGIHDAAFFERRGYNKDVMPKTDSQRNISTFNFFTLWMGAVHNIPNYTAVGGFLLLGLSPLQVIFALIFSSFIIATLLAVNGYAGSKYGIPFAMQLRQTYGDIGAKLPGVLRGVIAGIGWFGLQTFAGSQALLILLIKIFPGFEHFGNGTTILGITIPGLIAFLVFWAINFAIGIGGGETLNKFTAVLNPLIYIVFGGMAIWGFMVAGGWDNIMHYEITTKSSGIIYPAILSFILIFNSMMGVWAGPGASVSDFTQKAVSTRAQIVGQVSGIVVAHLLFAFSSVFIIIGGSIFLGHQEWNILTIINNWDNIWTILIATGVLLMTTISTNATSNIIPAAYQLSVLMPKLINYRRGVILASVVSVLIMPWKLMENEDSIFVFLNMIGAILGPVAGVLIVHFYLINRCKVDIERLYFDTNNPNHGGLRFNFSAYVATILGVVVSLLGFIPKFQVISDFSWFIGFFIAGISYIILYVLEKKFRKDKGEKANEI</sequence>
<feature type="transmembrane region" description="Helical" evidence="6">
    <location>
        <begin position="71"/>
        <end position="92"/>
    </location>
</feature>
<feature type="transmembrane region" description="Helical" evidence="6">
    <location>
        <begin position="195"/>
        <end position="213"/>
    </location>
</feature>
<dbReference type="Gene3D" id="1.10.4160.10">
    <property type="entry name" value="Hydantoin permease"/>
    <property type="match status" value="1"/>
</dbReference>
<evidence type="ECO:0000256" key="2">
    <source>
        <dbReference type="ARBA" id="ARBA00008974"/>
    </source>
</evidence>
<comment type="similarity">
    <text evidence="2">Belongs to the purine-cytosine permease (2.A.39) family.</text>
</comment>
<protein>
    <submittedName>
        <fullName evidence="7">Allantoin permease</fullName>
    </submittedName>
</protein>
<feature type="transmembrane region" description="Helical" evidence="6">
    <location>
        <begin position="463"/>
        <end position="482"/>
    </location>
</feature>
<dbReference type="InterPro" id="IPR045225">
    <property type="entry name" value="Uracil/uridine/allantoin_perm"/>
</dbReference>
<feature type="transmembrane region" description="Helical" evidence="6">
    <location>
        <begin position="359"/>
        <end position="379"/>
    </location>
</feature>
<reference evidence="7 8" key="1">
    <citation type="journal article" date="2013" name="Genome Announc.">
        <title>Draft Genome Sequence of Staphylococcus simulans UMC-CNS-990, Isolated from a Case of Chronic Bovine Mastitis.</title>
        <authorList>
            <person name="Calcutt M.J."/>
            <person name="Foecking M.F."/>
            <person name="Hsieh H.Y."/>
            <person name="Perry J."/>
            <person name="Stewart G.C."/>
            <person name="Middleton J.R."/>
        </authorList>
    </citation>
    <scope>NUCLEOTIDE SEQUENCE [LARGE SCALE GENOMIC DNA]</scope>
    <source>
        <strain evidence="7 8">UMC-CNS-990</strain>
    </source>
</reference>
<keyword evidence="4 6" id="KW-1133">Transmembrane helix</keyword>
<feature type="transmembrane region" description="Helical" evidence="6">
    <location>
        <begin position="436"/>
        <end position="457"/>
    </location>
</feature>
<accession>A0ABN0PCV7</accession>
<feature type="transmembrane region" description="Helical" evidence="6">
    <location>
        <begin position="233"/>
        <end position="253"/>
    </location>
</feature>
<comment type="caution">
    <text evidence="7">The sequence shown here is derived from an EMBL/GenBank/DDBJ whole genome shotgun (WGS) entry which is preliminary data.</text>
</comment>